<dbReference type="Proteomes" id="UP001595699">
    <property type="component" value="Unassembled WGS sequence"/>
</dbReference>
<protein>
    <submittedName>
        <fullName evidence="1">Uncharacterized protein</fullName>
    </submittedName>
</protein>
<sequence>MVSWRDQASQQAQDDLDGLLDPAIGFAQQQLEKYHEFYPYAVVVDEGGDHRMVAAEVGSEQPASADLITTLIASLSVQRDHLRAVAIVADVRLSDQGTDGIRVTLEHAEGVALSVVLPYRVRRLGRGINYGDLQASEAVAFIWAR</sequence>
<evidence type="ECO:0000313" key="2">
    <source>
        <dbReference type="Proteomes" id="UP001595699"/>
    </source>
</evidence>
<comment type="caution">
    <text evidence="1">The sequence shown here is derived from an EMBL/GenBank/DDBJ whole genome shotgun (WGS) entry which is preliminary data.</text>
</comment>
<organism evidence="1 2">
    <name type="scientific">Tenggerimyces flavus</name>
    <dbReference type="NCBI Taxonomy" id="1708749"/>
    <lineage>
        <taxon>Bacteria</taxon>
        <taxon>Bacillati</taxon>
        <taxon>Actinomycetota</taxon>
        <taxon>Actinomycetes</taxon>
        <taxon>Propionibacteriales</taxon>
        <taxon>Nocardioidaceae</taxon>
        <taxon>Tenggerimyces</taxon>
    </lineage>
</organism>
<dbReference type="EMBL" id="JBHRZH010000004">
    <property type="protein sequence ID" value="MFC3759779.1"/>
    <property type="molecule type" value="Genomic_DNA"/>
</dbReference>
<gene>
    <name evidence="1" type="ORF">ACFOUW_02950</name>
</gene>
<name>A0ABV7Y5U4_9ACTN</name>
<evidence type="ECO:0000313" key="1">
    <source>
        <dbReference type="EMBL" id="MFC3759779.1"/>
    </source>
</evidence>
<proteinExistence type="predicted"/>
<keyword evidence="2" id="KW-1185">Reference proteome</keyword>
<dbReference type="RefSeq" id="WP_205120383.1">
    <property type="nucleotide sequence ID" value="NZ_JAFBCM010000001.1"/>
</dbReference>
<accession>A0ABV7Y5U4</accession>
<reference evidence="2" key="1">
    <citation type="journal article" date="2019" name="Int. J. Syst. Evol. Microbiol.">
        <title>The Global Catalogue of Microorganisms (GCM) 10K type strain sequencing project: providing services to taxonomists for standard genome sequencing and annotation.</title>
        <authorList>
            <consortium name="The Broad Institute Genomics Platform"/>
            <consortium name="The Broad Institute Genome Sequencing Center for Infectious Disease"/>
            <person name="Wu L."/>
            <person name="Ma J."/>
        </authorList>
    </citation>
    <scope>NUCLEOTIDE SEQUENCE [LARGE SCALE GENOMIC DNA]</scope>
    <source>
        <strain evidence="2">CGMCC 4.7241</strain>
    </source>
</reference>